<dbReference type="PRINTS" id="PR01010">
    <property type="entry name" value="FLGPRINGFLGI"/>
</dbReference>
<evidence type="ECO:0000313" key="4">
    <source>
        <dbReference type="EMBL" id="SVA76598.1"/>
    </source>
</evidence>
<evidence type="ECO:0000256" key="2">
    <source>
        <dbReference type="ARBA" id="ARBA00004117"/>
    </source>
</evidence>
<feature type="non-terminal residue" evidence="4">
    <location>
        <position position="335"/>
    </location>
</feature>
<dbReference type="InterPro" id="IPR001782">
    <property type="entry name" value="Flag_FlgI"/>
</dbReference>
<dbReference type="GO" id="GO:0071973">
    <property type="term" value="P:bacterial-type flagellum-dependent cell motility"/>
    <property type="evidence" value="ECO:0007669"/>
    <property type="project" value="InterPro"/>
</dbReference>
<sequence length="335" mass="34953">MFERLRIPFWALVPTLAFGQATITPPPARNPAANLVPISPLRANAVGGGVRIKDLGFIAGARANQLTGFGVVVGLNNTGDKDTVYSKQSLANMFKQFGINVPATSVSSKNSAAVIITASLPPFMKNGSKIDVTVAAVGDATSLTGGQLIVTPLMGLDGKVYAVAQGPVSNNSIMINTEGAAITKNHPTAGQIVNGALVEKEVNVTLVKNDQIDLILRDSDYTLAARMKEAINLQSQRLGGLGRIAEALDGNTVRVRVPDQFRASPVDFIAQLHAITVVPDSKALVVMNEKTGTIVATSRVRILSCAIAHGNIYLAVAKAAEVSQPGPLAQAGTTT</sequence>
<dbReference type="AlphaFoldDB" id="A0A381YHP2"/>
<dbReference type="EMBL" id="UINC01018270">
    <property type="protein sequence ID" value="SVA76598.1"/>
    <property type="molecule type" value="Genomic_DNA"/>
</dbReference>
<evidence type="ECO:0008006" key="5">
    <source>
        <dbReference type="Google" id="ProtNLM"/>
    </source>
</evidence>
<evidence type="ECO:0000256" key="1">
    <source>
        <dbReference type="ARBA" id="ARBA00002591"/>
    </source>
</evidence>
<dbReference type="GO" id="GO:0009428">
    <property type="term" value="C:bacterial-type flagellum basal body, distal rod, P ring"/>
    <property type="evidence" value="ECO:0007669"/>
    <property type="project" value="InterPro"/>
</dbReference>
<accession>A0A381YHP2</accession>
<protein>
    <recommendedName>
        <fullName evidence="5">Flagellar P-ring protein</fullName>
    </recommendedName>
</protein>
<evidence type="ECO:0000256" key="3">
    <source>
        <dbReference type="ARBA" id="ARBA00022729"/>
    </source>
</evidence>
<keyword evidence="3" id="KW-0732">Signal</keyword>
<dbReference type="PANTHER" id="PTHR30381">
    <property type="entry name" value="FLAGELLAR P-RING PERIPLASMIC PROTEIN FLGI"/>
    <property type="match status" value="1"/>
</dbReference>
<proteinExistence type="inferred from homology"/>
<dbReference type="NCBIfam" id="NF003676">
    <property type="entry name" value="PRK05303.1"/>
    <property type="match status" value="1"/>
</dbReference>
<dbReference type="PANTHER" id="PTHR30381:SF0">
    <property type="entry name" value="FLAGELLAR P-RING PROTEIN"/>
    <property type="match status" value="1"/>
</dbReference>
<name>A0A381YHP2_9ZZZZ</name>
<reference evidence="4" key="1">
    <citation type="submission" date="2018-05" db="EMBL/GenBank/DDBJ databases">
        <authorList>
            <person name="Lanie J.A."/>
            <person name="Ng W.-L."/>
            <person name="Kazmierczak K.M."/>
            <person name="Andrzejewski T.M."/>
            <person name="Davidsen T.M."/>
            <person name="Wayne K.J."/>
            <person name="Tettelin H."/>
            <person name="Glass J.I."/>
            <person name="Rusch D."/>
            <person name="Podicherti R."/>
            <person name="Tsui H.-C.T."/>
            <person name="Winkler M.E."/>
        </authorList>
    </citation>
    <scope>NUCLEOTIDE SEQUENCE</scope>
</reference>
<dbReference type="GO" id="GO:0030288">
    <property type="term" value="C:outer membrane-bounded periplasmic space"/>
    <property type="evidence" value="ECO:0007669"/>
    <property type="project" value="InterPro"/>
</dbReference>
<dbReference type="Pfam" id="PF02119">
    <property type="entry name" value="FlgI"/>
    <property type="match status" value="1"/>
</dbReference>
<comment type="function">
    <text evidence="1">Assembles around the rod to form the L-ring and probably protects the motor/basal body from shearing forces during rotation.</text>
</comment>
<comment type="subcellular location">
    <subcellularLocation>
        <location evidence="2">Bacterial flagellum basal body</location>
    </subcellularLocation>
</comment>
<organism evidence="4">
    <name type="scientific">marine metagenome</name>
    <dbReference type="NCBI Taxonomy" id="408172"/>
    <lineage>
        <taxon>unclassified sequences</taxon>
        <taxon>metagenomes</taxon>
        <taxon>ecological metagenomes</taxon>
    </lineage>
</organism>
<gene>
    <name evidence="4" type="ORF">METZ01_LOCUS129452</name>
</gene>
<dbReference type="GO" id="GO:0005198">
    <property type="term" value="F:structural molecule activity"/>
    <property type="evidence" value="ECO:0007669"/>
    <property type="project" value="InterPro"/>
</dbReference>
<dbReference type="HAMAP" id="MF_00416">
    <property type="entry name" value="FlgI"/>
    <property type="match status" value="1"/>
</dbReference>